<keyword evidence="2" id="KW-1185">Reference proteome</keyword>
<dbReference type="RefSeq" id="WP_096356171.1">
    <property type="nucleotide sequence ID" value="NZ_AP017313.1"/>
</dbReference>
<evidence type="ECO:0000313" key="1">
    <source>
        <dbReference type="EMBL" id="MBB3056698.1"/>
    </source>
</evidence>
<comment type="caution">
    <text evidence="1">The sequence shown here is derived from an EMBL/GenBank/DDBJ whole genome shotgun (WGS) entry which is preliminary data.</text>
</comment>
<dbReference type="SUPFAM" id="SSF48452">
    <property type="entry name" value="TPR-like"/>
    <property type="match status" value="1"/>
</dbReference>
<protein>
    <submittedName>
        <fullName evidence="1">Negative regulator of sigma E activity</fullName>
    </submittedName>
</protein>
<gene>
    <name evidence="1" type="ORF">FHS11_003124</name>
</gene>
<accession>A0A839SGQ2</accession>
<reference evidence="1" key="1">
    <citation type="submission" date="2020-08" db="EMBL/GenBank/DDBJ databases">
        <title>Genomic Encyclopedia of Type Strains, Phase III (KMG-III): the genomes of soil and plant-associated and newly described type strains.</title>
        <authorList>
            <person name="Whitman W."/>
        </authorList>
    </citation>
    <scope>NUCLEOTIDE SEQUENCE [LARGE SCALE GENOMIC DNA]</scope>
    <source>
        <strain evidence="1">CECT 8628</strain>
    </source>
</reference>
<dbReference type="AlphaFoldDB" id="A0A839SGQ2"/>
<dbReference type="InterPro" id="IPR011990">
    <property type="entry name" value="TPR-like_helical_dom_sf"/>
</dbReference>
<dbReference type="Gene3D" id="1.25.40.10">
    <property type="entry name" value="Tetratricopeptide repeat domain"/>
    <property type="match status" value="1"/>
</dbReference>
<evidence type="ECO:0000313" key="2">
    <source>
        <dbReference type="Proteomes" id="UP000539265"/>
    </source>
</evidence>
<dbReference type="Proteomes" id="UP000539265">
    <property type="component" value="Unassembled WGS sequence"/>
</dbReference>
<dbReference type="EMBL" id="JACHWX010000009">
    <property type="protein sequence ID" value="MBB3056698.1"/>
    <property type="molecule type" value="Genomic_DNA"/>
</dbReference>
<name>A0A839SGQ2_9SPHI</name>
<organism evidence="1 2">
    <name type="scientific">Mucilaginibacter gotjawali</name>
    <dbReference type="NCBI Taxonomy" id="1550579"/>
    <lineage>
        <taxon>Bacteria</taxon>
        <taxon>Pseudomonadati</taxon>
        <taxon>Bacteroidota</taxon>
        <taxon>Sphingobacteriia</taxon>
        <taxon>Sphingobacteriales</taxon>
        <taxon>Sphingobacteriaceae</taxon>
        <taxon>Mucilaginibacter</taxon>
    </lineage>
</organism>
<sequence length="255" mass="28329">MSTNSQHTETIIQYLDGELSGAELKQFEELLAADNAVQQELENLKLAQQAVRSYGIKAQVASLHHEMMEELKTEPKASANKLYPFIRASLKIAASLFLAMSAVGIYQYATVSPAQLYNQNYRPYTTSISRGATEGSALEKAYAAGQPAKVISLFEKETTTADNKTNFLAAQSYLATQNVGKAISLFNKILNNADGAYKDDAEYYLALSYIENKQPGQALVIMNKIHQDKDHPYNDRVSFWTIFKLKLLILKNGGK</sequence>
<proteinExistence type="predicted"/>
<dbReference type="OrthoDB" id="1091348at2"/>